<feature type="compositionally biased region" description="Basic residues" evidence="1">
    <location>
        <begin position="1"/>
        <end position="24"/>
    </location>
</feature>
<evidence type="ECO:0000256" key="1">
    <source>
        <dbReference type="SAM" id="MobiDB-lite"/>
    </source>
</evidence>
<accession>A0A6J4QDG6</accession>
<dbReference type="AlphaFoldDB" id="A0A6J4QDG6"/>
<feature type="non-terminal residue" evidence="2">
    <location>
        <position position="94"/>
    </location>
</feature>
<feature type="non-terminal residue" evidence="2">
    <location>
        <position position="1"/>
    </location>
</feature>
<feature type="compositionally biased region" description="Basic residues" evidence="1">
    <location>
        <begin position="64"/>
        <end position="83"/>
    </location>
</feature>
<proteinExistence type="predicted"/>
<gene>
    <name evidence="2" type="ORF">AVDCRST_MAG22-3581</name>
</gene>
<sequence>AGRFSVRHSPGRRKRPRPPGRRTGRGPDSLGWRGSVRTGGGDTRPGHGRGTKVGPRTGNARPCCRARRQPLRGKTGSLRHRCGGARGRTDDRTV</sequence>
<organism evidence="2">
    <name type="scientific">uncultured Rubrobacteraceae bacterium</name>
    <dbReference type="NCBI Taxonomy" id="349277"/>
    <lineage>
        <taxon>Bacteria</taxon>
        <taxon>Bacillati</taxon>
        <taxon>Actinomycetota</taxon>
        <taxon>Rubrobacteria</taxon>
        <taxon>Rubrobacterales</taxon>
        <taxon>Rubrobacteraceae</taxon>
        <taxon>environmental samples</taxon>
    </lineage>
</organism>
<reference evidence="2" key="1">
    <citation type="submission" date="2020-02" db="EMBL/GenBank/DDBJ databases">
        <authorList>
            <person name="Meier V. D."/>
        </authorList>
    </citation>
    <scope>NUCLEOTIDE SEQUENCE</scope>
    <source>
        <strain evidence="2">AVDCRST_MAG22</strain>
    </source>
</reference>
<feature type="region of interest" description="Disordered" evidence="1">
    <location>
        <begin position="1"/>
        <end position="94"/>
    </location>
</feature>
<dbReference type="EMBL" id="CADCUV010000173">
    <property type="protein sequence ID" value="CAA9435017.1"/>
    <property type="molecule type" value="Genomic_DNA"/>
</dbReference>
<name>A0A6J4QDG6_9ACTN</name>
<protein>
    <submittedName>
        <fullName evidence="2">Uncharacterized protein</fullName>
    </submittedName>
</protein>
<evidence type="ECO:0000313" key="2">
    <source>
        <dbReference type="EMBL" id="CAA9435017.1"/>
    </source>
</evidence>